<dbReference type="Pfam" id="PF02825">
    <property type="entry name" value="WWE"/>
    <property type="match status" value="1"/>
</dbReference>
<dbReference type="PROSITE" id="PS51996">
    <property type="entry name" value="TR_MART"/>
    <property type="match status" value="1"/>
</dbReference>
<keyword evidence="3" id="KW-0964">Secreted</keyword>
<dbReference type="GO" id="GO:0090729">
    <property type="term" value="F:toxin activity"/>
    <property type="evidence" value="ECO:0007669"/>
    <property type="project" value="UniProtKB-KW"/>
</dbReference>
<comment type="catalytic activity">
    <reaction evidence="9 10">
        <text>L-arginyl-[protein] + NAD(+) = N(omega)-(ADP-D-ribosyl)-L-arginyl-[protein] + nicotinamide + H(+)</text>
        <dbReference type="Rhea" id="RHEA:19149"/>
        <dbReference type="Rhea" id="RHEA-COMP:10532"/>
        <dbReference type="Rhea" id="RHEA-COMP:15087"/>
        <dbReference type="ChEBI" id="CHEBI:15378"/>
        <dbReference type="ChEBI" id="CHEBI:17154"/>
        <dbReference type="ChEBI" id="CHEBI:29965"/>
        <dbReference type="ChEBI" id="CHEBI:57540"/>
        <dbReference type="ChEBI" id="CHEBI:142554"/>
        <dbReference type="EC" id="2.4.2.31"/>
    </reaction>
</comment>
<dbReference type="InterPro" id="IPR004170">
    <property type="entry name" value="WWE_dom"/>
</dbReference>
<evidence type="ECO:0000256" key="5">
    <source>
        <dbReference type="ARBA" id="ARBA00022676"/>
    </source>
</evidence>
<dbReference type="GO" id="GO:0005576">
    <property type="term" value="C:extracellular region"/>
    <property type="evidence" value="ECO:0007669"/>
    <property type="project" value="UniProtKB-SubCell"/>
</dbReference>
<dbReference type="SUPFAM" id="SSF56399">
    <property type="entry name" value="ADP-ribosylation"/>
    <property type="match status" value="1"/>
</dbReference>
<dbReference type="Proteomes" id="UP000677228">
    <property type="component" value="Unassembled WGS sequence"/>
</dbReference>
<keyword evidence="8" id="KW-0843">Virulence</keyword>
<dbReference type="GO" id="GO:0008270">
    <property type="term" value="F:zinc ion binding"/>
    <property type="evidence" value="ECO:0007669"/>
    <property type="project" value="InterPro"/>
</dbReference>
<dbReference type="EC" id="2.4.2.31" evidence="10"/>
<dbReference type="SMART" id="SM00678">
    <property type="entry name" value="WWE"/>
    <property type="match status" value="1"/>
</dbReference>
<dbReference type="AlphaFoldDB" id="A0A8S2N0J9"/>
<evidence type="ECO:0000313" key="12">
    <source>
        <dbReference type="EMBL" id="CAF1169898.1"/>
    </source>
</evidence>
<sequence>MASQANKQVDQLQAQWYWKSNFDPWSVNEKEEWTKYTDIESEIIEDVFNEKSETKLAELDNYWIDLNGSIQISKHDPDKQRSIKRVLINIHENRGLREERFFLPQQLNKTFSDDFGTTAINFIKQWKEKAKQLPGAEIVDQAANGIIIEGKRLGQHSESEWIARQLKTVQNEEPKEIYKCCIRLYTKESFLYKLVNKTMRENDTTKADTLAPFCSLLLEAWLQNTQHYKAKVYRGAHMLSENIASYQASIGQYGSWDAFTSTSKSRQEAERFGNTLFIIDAKNFGGIELSVCSDYPHEEEVLLPPGTSFKIRDVVYDSQTEKTNIYLKTCGSRLLNDRVYRFIYLKYSSAA</sequence>
<evidence type="ECO:0000259" key="11">
    <source>
        <dbReference type="PROSITE" id="PS50918"/>
    </source>
</evidence>
<dbReference type="Gene3D" id="3.90.176.10">
    <property type="entry name" value="Toxin ADP-ribosyltransferase, Chain A, domain 1"/>
    <property type="match status" value="1"/>
</dbReference>
<dbReference type="Proteomes" id="UP000682733">
    <property type="component" value="Unassembled WGS sequence"/>
</dbReference>
<dbReference type="GO" id="GO:0003950">
    <property type="term" value="F:NAD+ poly-ADP-ribosyltransferase activity"/>
    <property type="evidence" value="ECO:0007669"/>
    <property type="project" value="TreeGrafter"/>
</dbReference>
<protein>
    <recommendedName>
        <fullName evidence="10">NAD(P)(+)--arginine ADP-ribosyltransferase</fullName>
        <ecNumber evidence="10">2.4.2.31</ecNumber>
    </recommendedName>
    <alternativeName>
        <fullName evidence="10">Mono(ADP-ribosyl)transferase</fullName>
    </alternativeName>
</protein>
<name>A0A8S2N0J9_9BILA</name>
<dbReference type="InterPro" id="IPR050999">
    <property type="entry name" value="ADP-ribosyltransferase_ARG"/>
</dbReference>
<accession>A0A8S2N0J9</accession>
<keyword evidence="10" id="KW-0521">NADP</keyword>
<evidence type="ECO:0000256" key="4">
    <source>
        <dbReference type="ARBA" id="ARBA00022656"/>
    </source>
</evidence>
<evidence type="ECO:0000313" key="13">
    <source>
        <dbReference type="EMBL" id="CAF3981293.1"/>
    </source>
</evidence>
<dbReference type="EMBL" id="CAJOBA010034263">
    <property type="protein sequence ID" value="CAF3981293.1"/>
    <property type="molecule type" value="Genomic_DNA"/>
</dbReference>
<dbReference type="GO" id="GO:0016779">
    <property type="term" value="F:nucleotidyltransferase activity"/>
    <property type="evidence" value="ECO:0007669"/>
    <property type="project" value="UniProtKB-KW"/>
</dbReference>
<evidence type="ECO:0000256" key="7">
    <source>
        <dbReference type="ARBA" id="ARBA00022695"/>
    </source>
</evidence>
<evidence type="ECO:0000256" key="1">
    <source>
        <dbReference type="ARBA" id="ARBA00004613"/>
    </source>
</evidence>
<dbReference type="SUPFAM" id="SSF117839">
    <property type="entry name" value="WWE domain"/>
    <property type="match status" value="1"/>
</dbReference>
<gene>
    <name evidence="12" type="ORF">OVA965_LOCUS22515</name>
    <name evidence="13" type="ORF">TMI583_LOCUS23231</name>
</gene>
<keyword evidence="7" id="KW-0548">Nucleotidyltransferase</keyword>
<evidence type="ECO:0000256" key="10">
    <source>
        <dbReference type="RuleBase" id="RU361228"/>
    </source>
</evidence>
<evidence type="ECO:0000256" key="2">
    <source>
        <dbReference type="ARBA" id="ARBA00009558"/>
    </source>
</evidence>
<dbReference type="Pfam" id="PF01129">
    <property type="entry name" value="ART"/>
    <property type="match status" value="1"/>
</dbReference>
<dbReference type="GO" id="GO:0106274">
    <property type="term" value="F:NAD+-protein-arginine ADP-ribosyltransferase activity"/>
    <property type="evidence" value="ECO:0007669"/>
    <property type="project" value="UniProtKB-EC"/>
</dbReference>
<dbReference type="PROSITE" id="PS50918">
    <property type="entry name" value="WWE"/>
    <property type="match status" value="1"/>
</dbReference>
<dbReference type="Gene3D" id="3.30.720.50">
    <property type="match status" value="1"/>
</dbReference>
<dbReference type="InterPro" id="IPR037197">
    <property type="entry name" value="WWE_dom_sf"/>
</dbReference>
<keyword evidence="4" id="KW-0800">Toxin</keyword>
<evidence type="ECO:0000256" key="3">
    <source>
        <dbReference type="ARBA" id="ARBA00022525"/>
    </source>
</evidence>
<proteinExistence type="inferred from homology"/>
<evidence type="ECO:0000256" key="6">
    <source>
        <dbReference type="ARBA" id="ARBA00022679"/>
    </source>
</evidence>
<dbReference type="InterPro" id="IPR000768">
    <property type="entry name" value="ART"/>
</dbReference>
<dbReference type="PANTHER" id="PTHR10339">
    <property type="entry name" value="ADP-RIBOSYLTRANSFERASE"/>
    <property type="match status" value="1"/>
</dbReference>
<keyword evidence="6 10" id="KW-0808">Transferase</keyword>
<keyword evidence="5 10" id="KW-0328">Glycosyltransferase</keyword>
<dbReference type="PANTHER" id="PTHR10339:SF25">
    <property type="entry name" value="SECRETED EXOENZYME S"/>
    <property type="match status" value="1"/>
</dbReference>
<reference evidence="13" key="1">
    <citation type="submission" date="2021-02" db="EMBL/GenBank/DDBJ databases">
        <authorList>
            <person name="Nowell W R."/>
        </authorList>
    </citation>
    <scope>NUCLEOTIDE SEQUENCE</scope>
</reference>
<comment type="caution">
    <text evidence="13">The sequence shown here is derived from an EMBL/GenBank/DDBJ whole genome shotgun (WGS) entry which is preliminary data.</text>
</comment>
<evidence type="ECO:0000313" key="14">
    <source>
        <dbReference type="Proteomes" id="UP000682733"/>
    </source>
</evidence>
<evidence type="ECO:0000256" key="9">
    <source>
        <dbReference type="ARBA" id="ARBA00047597"/>
    </source>
</evidence>
<organism evidence="13 14">
    <name type="scientific">Didymodactylos carnosus</name>
    <dbReference type="NCBI Taxonomy" id="1234261"/>
    <lineage>
        <taxon>Eukaryota</taxon>
        <taxon>Metazoa</taxon>
        <taxon>Spiralia</taxon>
        <taxon>Gnathifera</taxon>
        <taxon>Rotifera</taxon>
        <taxon>Eurotatoria</taxon>
        <taxon>Bdelloidea</taxon>
        <taxon>Philodinida</taxon>
        <taxon>Philodinidae</taxon>
        <taxon>Didymodactylos</taxon>
    </lineage>
</organism>
<evidence type="ECO:0000256" key="8">
    <source>
        <dbReference type="ARBA" id="ARBA00023026"/>
    </source>
</evidence>
<dbReference type="InterPro" id="IPR018123">
    <property type="entry name" value="WWE-dom_subgr"/>
</dbReference>
<feature type="domain" description="WWE" evidence="11">
    <location>
        <begin position="1"/>
        <end position="85"/>
    </location>
</feature>
<comment type="similarity">
    <text evidence="2 10">Belongs to the Arg-specific ADP-ribosyltransferase family.</text>
</comment>
<comment type="subcellular location">
    <subcellularLocation>
        <location evidence="1">Secreted</location>
    </subcellularLocation>
</comment>
<keyword evidence="10" id="KW-0520">NAD</keyword>
<dbReference type="EMBL" id="CAJNOK010012737">
    <property type="protein sequence ID" value="CAF1169898.1"/>
    <property type="molecule type" value="Genomic_DNA"/>
</dbReference>